<dbReference type="AlphaFoldDB" id="A0A1H5VNX4"/>
<name>A0A1H5VNX4_9FIRM</name>
<gene>
    <name evidence="1" type="ORF">SAMN05216537_1127</name>
</gene>
<keyword evidence="2" id="KW-1185">Reference proteome</keyword>
<sequence length="171" mass="20322">MKKVTKTEEINEVPKKILITLKNGQNIATKWFEDNEKEFISSEMTAKENQEYELILRQKHIDKSEVENWRIIKKRSAENIYVTKHGYKRLRERNGWNKKTADRMLIKIYNDGIDLKEISNTCKEWAMEVGRQHSDSDVYKIYGDKVYVFKYTTLITTLFIPANIIKKIKKG</sequence>
<dbReference type="Proteomes" id="UP000236726">
    <property type="component" value="Unassembled WGS sequence"/>
</dbReference>
<proteinExistence type="predicted"/>
<dbReference type="RefSeq" id="WP_103953078.1">
    <property type="nucleotide sequence ID" value="NZ_FNUL01000012.1"/>
</dbReference>
<dbReference type="EMBL" id="FNUL01000012">
    <property type="protein sequence ID" value="SEF89009.1"/>
    <property type="molecule type" value="Genomic_DNA"/>
</dbReference>
<evidence type="ECO:0000313" key="2">
    <source>
        <dbReference type="Proteomes" id="UP000236726"/>
    </source>
</evidence>
<reference evidence="1 2" key="1">
    <citation type="submission" date="2016-10" db="EMBL/GenBank/DDBJ databases">
        <authorList>
            <person name="de Groot N.N."/>
        </authorList>
    </citation>
    <scope>NUCLEOTIDE SEQUENCE [LARGE SCALE GENOMIC DNA]</scope>
    <source>
        <strain evidence="1 2">D15d</strain>
    </source>
</reference>
<evidence type="ECO:0000313" key="1">
    <source>
        <dbReference type="EMBL" id="SEF89009.1"/>
    </source>
</evidence>
<protein>
    <submittedName>
        <fullName evidence="1">Uncharacterized protein</fullName>
    </submittedName>
</protein>
<organism evidence="1 2">
    <name type="scientific">Lachnospira multipara</name>
    <dbReference type="NCBI Taxonomy" id="28051"/>
    <lineage>
        <taxon>Bacteria</taxon>
        <taxon>Bacillati</taxon>
        <taxon>Bacillota</taxon>
        <taxon>Clostridia</taxon>
        <taxon>Lachnospirales</taxon>
        <taxon>Lachnospiraceae</taxon>
        <taxon>Lachnospira</taxon>
    </lineage>
</organism>
<accession>A0A1H5VNX4</accession>